<comment type="caution">
    <text evidence="1">The sequence shown here is derived from an EMBL/GenBank/DDBJ whole genome shotgun (WGS) entry which is preliminary data.</text>
</comment>
<sequence>MSEWMLASLLMTLGVVSCLMVWSQNRERHGKLSLPDSVLDWIARHVA</sequence>
<keyword evidence="2" id="KW-1185">Reference proteome</keyword>
<reference evidence="1 2" key="1">
    <citation type="submission" date="2021-05" db="EMBL/GenBank/DDBJ databases">
        <title>Petroleum and Energy Research Collection (APPE): ex situ preservation of microbial diversity associated with the oil industry and exploitation of its biotechnological potential.</title>
        <authorList>
            <person name="Paixao C.T.M."/>
            <person name="Gomes M.B."/>
            <person name="Oliveira V.M."/>
        </authorList>
    </citation>
    <scope>NUCLEOTIDE SEQUENCE [LARGE SCALE GENOMIC DNA]</scope>
    <source>
        <strain evidence="1 2">LIT2</strain>
    </source>
</reference>
<evidence type="ECO:0000313" key="1">
    <source>
        <dbReference type="EMBL" id="MBZ9568517.1"/>
    </source>
</evidence>
<evidence type="ECO:0000313" key="2">
    <source>
        <dbReference type="Proteomes" id="UP001319883"/>
    </source>
</evidence>
<proteinExistence type="predicted"/>
<accession>A0ABS7X0U2</accession>
<dbReference type="EMBL" id="JAGXFD010000001">
    <property type="protein sequence ID" value="MBZ9568517.1"/>
    <property type="molecule type" value="Genomic_DNA"/>
</dbReference>
<protein>
    <submittedName>
        <fullName evidence="1">Uncharacterized protein</fullName>
    </submittedName>
</protein>
<dbReference type="Proteomes" id="UP001319883">
    <property type="component" value="Unassembled WGS sequence"/>
</dbReference>
<dbReference type="RefSeq" id="WP_163648575.1">
    <property type="nucleotide sequence ID" value="NZ_JAGXFD010000001.1"/>
</dbReference>
<organism evidence="1 2">
    <name type="scientific">Modicisalibacter tunisiensis</name>
    <dbReference type="NCBI Taxonomy" id="390637"/>
    <lineage>
        <taxon>Bacteria</taxon>
        <taxon>Pseudomonadati</taxon>
        <taxon>Pseudomonadota</taxon>
        <taxon>Gammaproteobacteria</taxon>
        <taxon>Oceanospirillales</taxon>
        <taxon>Halomonadaceae</taxon>
        <taxon>Modicisalibacter</taxon>
    </lineage>
</organism>
<gene>
    <name evidence="1" type="ORF">KGQ91_12635</name>
</gene>
<name>A0ABS7X0U2_9GAMM</name>